<dbReference type="EMBL" id="BMOM01000052">
    <property type="protein sequence ID" value="GGM21743.1"/>
    <property type="molecule type" value="Genomic_DNA"/>
</dbReference>
<sequence length="246" mass="26538">MPNGIDIKRVGLHSSAFVGLGLLLSACGGGLSLPDPTPDPKPIPNGEIKVIQGQIVPFEAGSITSVDKRELEIPAPVGSMGKFDLNLPTSETMTGKNANLLFSVSNSDSSVFGLCQNVQTDAPSSLKVYPINFLRTNKDDQIINQLNGSKSSAVRFRAYWYANMDTTFKYKGDCLALGKIDTTITLKKGWSVLDTEIDPGVMTTYAPISAPVSYSPWVKSTASIGAQALALNILEPWKNLPQYRNR</sequence>
<organism evidence="1 2">
    <name type="scientific">Deinococcus aerophilus</name>
    <dbReference type="NCBI Taxonomy" id="522488"/>
    <lineage>
        <taxon>Bacteria</taxon>
        <taxon>Thermotogati</taxon>
        <taxon>Deinococcota</taxon>
        <taxon>Deinococci</taxon>
        <taxon>Deinococcales</taxon>
        <taxon>Deinococcaceae</taxon>
        <taxon>Deinococcus</taxon>
    </lineage>
</organism>
<reference evidence="2" key="1">
    <citation type="journal article" date="2019" name="Int. J. Syst. Evol. Microbiol.">
        <title>The Global Catalogue of Microorganisms (GCM) 10K type strain sequencing project: providing services to taxonomists for standard genome sequencing and annotation.</title>
        <authorList>
            <consortium name="The Broad Institute Genomics Platform"/>
            <consortium name="The Broad Institute Genome Sequencing Center for Infectious Disease"/>
            <person name="Wu L."/>
            <person name="Ma J."/>
        </authorList>
    </citation>
    <scope>NUCLEOTIDE SEQUENCE [LARGE SCALE GENOMIC DNA]</scope>
    <source>
        <strain evidence="2">JCM 15443</strain>
    </source>
</reference>
<dbReference type="Proteomes" id="UP000661918">
    <property type="component" value="Unassembled WGS sequence"/>
</dbReference>
<keyword evidence="2" id="KW-1185">Reference proteome</keyword>
<evidence type="ECO:0008006" key="3">
    <source>
        <dbReference type="Google" id="ProtNLM"/>
    </source>
</evidence>
<accession>A0ABQ2GZK7</accession>
<comment type="caution">
    <text evidence="1">The sequence shown here is derived from an EMBL/GenBank/DDBJ whole genome shotgun (WGS) entry which is preliminary data.</text>
</comment>
<gene>
    <name evidence="1" type="ORF">GCM10010841_32000</name>
</gene>
<dbReference type="RefSeq" id="WP_188905354.1">
    <property type="nucleotide sequence ID" value="NZ_BMOM01000052.1"/>
</dbReference>
<evidence type="ECO:0000313" key="2">
    <source>
        <dbReference type="Proteomes" id="UP000661918"/>
    </source>
</evidence>
<name>A0ABQ2GZK7_9DEIO</name>
<evidence type="ECO:0000313" key="1">
    <source>
        <dbReference type="EMBL" id="GGM21743.1"/>
    </source>
</evidence>
<proteinExistence type="predicted"/>
<protein>
    <recommendedName>
        <fullName evidence="3">Lipoprotein</fullName>
    </recommendedName>
</protein>